<sequence length="465" mass="52355">MAGQGSKKNELAPSSSSGAQAPPTMDVPINLLEKLLKQMRPYLNLGPMLSLLTQPPAIQSTPIPTHSEVTKAVEEPSEGTETMAVEVNVEDKASDKIEITTEEEPRDIPAPEEAQISQEVETEEGQEKEATDFEATRKWEDDPPVIGDLERTKVDEGIEREQVIVPADKEKNVEVQENAPAEEVGEDDYDDLIMLTLQDVLAIQPNIPTPAAKSVQEGEDAGVQENAPAERMPRRRRKLIIEETRETSEEDDEDRRQRLLSERKRKGKEPAGPSRKKTRPASITVTIREHSPTRSDRSPPAEKVPVTHPYNKKVHVKIDDHLLQQVVRFDNPKLEDECAKMISPGKMVNAGKKLHHPSLQRLGEEALFLVYITGIGFEWLLDIEMPELPVAIAQEFFTSFRFKTTADLIAKSISFRVFTREVKMSLTEWSVRLGLYSTKQANKGEWLERHIGQPKNDLDFNQQTA</sequence>
<feature type="region of interest" description="Disordered" evidence="1">
    <location>
        <begin position="166"/>
        <end position="187"/>
    </location>
</feature>
<feature type="compositionally biased region" description="Basic and acidic residues" evidence="1">
    <location>
        <begin position="89"/>
        <end position="99"/>
    </location>
</feature>
<dbReference type="EMBL" id="JBEAFC010000004">
    <property type="protein sequence ID" value="KAL1559875.1"/>
    <property type="molecule type" value="Genomic_DNA"/>
</dbReference>
<dbReference type="Proteomes" id="UP001567538">
    <property type="component" value="Unassembled WGS sequence"/>
</dbReference>
<accession>A0ABD1HTR0</accession>
<feature type="compositionally biased region" description="Polar residues" evidence="1">
    <location>
        <begin position="55"/>
        <end position="64"/>
    </location>
</feature>
<evidence type="ECO:0000313" key="3">
    <source>
        <dbReference type="Proteomes" id="UP001567538"/>
    </source>
</evidence>
<feature type="region of interest" description="Disordered" evidence="1">
    <location>
        <begin position="1"/>
        <end position="25"/>
    </location>
</feature>
<protein>
    <submittedName>
        <fullName evidence="2">Uncharacterized protein</fullName>
    </submittedName>
</protein>
<dbReference type="AlphaFoldDB" id="A0ABD1HTR0"/>
<feature type="compositionally biased region" description="Low complexity" evidence="1">
    <location>
        <begin position="12"/>
        <end position="23"/>
    </location>
</feature>
<proteinExistence type="predicted"/>
<keyword evidence="3" id="KW-1185">Reference proteome</keyword>
<reference evidence="2 3" key="1">
    <citation type="submission" date="2024-06" db="EMBL/GenBank/DDBJ databases">
        <title>A chromosome level genome sequence of Diviner's sage (Salvia divinorum).</title>
        <authorList>
            <person name="Ford S.A."/>
            <person name="Ro D.-K."/>
            <person name="Ness R.W."/>
            <person name="Phillips M.A."/>
        </authorList>
    </citation>
    <scope>NUCLEOTIDE SEQUENCE [LARGE SCALE GENOMIC DNA]</scope>
    <source>
        <strain evidence="2">SAF-2024a</strain>
        <tissue evidence="2">Leaf</tissue>
    </source>
</reference>
<feature type="compositionally biased region" description="Basic and acidic residues" evidence="1">
    <location>
        <begin position="125"/>
        <end position="141"/>
    </location>
</feature>
<feature type="compositionally biased region" description="Basic and acidic residues" evidence="1">
    <location>
        <begin position="287"/>
        <end position="300"/>
    </location>
</feature>
<comment type="caution">
    <text evidence="2">The sequence shown here is derived from an EMBL/GenBank/DDBJ whole genome shotgun (WGS) entry which is preliminary data.</text>
</comment>
<organism evidence="2 3">
    <name type="scientific">Salvia divinorum</name>
    <name type="common">Maria pastora</name>
    <name type="synonym">Diviner's sage</name>
    <dbReference type="NCBI Taxonomy" id="28513"/>
    <lineage>
        <taxon>Eukaryota</taxon>
        <taxon>Viridiplantae</taxon>
        <taxon>Streptophyta</taxon>
        <taxon>Embryophyta</taxon>
        <taxon>Tracheophyta</taxon>
        <taxon>Spermatophyta</taxon>
        <taxon>Magnoliopsida</taxon>
        <taxon>eudicotyledons</taxon>
        <taxon>Gunneridae</taxon>
        <taxon>Pentapetalae</taxon>
        <taxon>asterids</taxon>
        <taxon>lamiids</taxon>
        <taxon>Lamiales</taxon>
        <taxon>Lamiaceae</taxon>
        <taxon>Nepetoideae</taxon>
        <taxon>Mentheae</taxon>
        <taxon>Salviinae</taxon>
        <taxon>Salvia</taxon>
        <taxon>Salvia subgen. Calosphace</taxon>
    </lineage>
</organism>
<name>A0ABD1HTR0_SALDI</name>
<evidence type="ECO:0000256" key="1">
    <source>
        <dbReference type="SAM" id="MobiDB-lite"/>
    </source>
</evidence>
<gene>
    <name evidence="2" type="ORF">AAHA92_10169</name>
</gene>
<evidence type="ECO:0000313" key="2">
    <source>
        <dbReference type="EMBL" id="KAL1559875.1"/>
    </source>
</evidence>
<feature type="region of interest" description="Disordered" evidence="1">
    <location>
        <begin position="211"/>
        <end position="306"/>
    </location>
</feature>
<feature type="region of interest" description="Disordered" evidence="1">
    <location>
        <begin position="55"/>
        <end position="154"/>
    </location>
</feature>